<dbReference type="EMBL" id="CP043641">
    <property type="protein sequence ID" value="QNE34115.1"/>
    <property type="molecule type" value="Genomic_DNA"/>
</dbReference>
<feature type="domain" description="AB hydrolase-1" evidence="1">
    <location>
        <begin position="6"/>
        <end position="252"/>
    </location>
</feature>
<name>A0A7G6Y6K0_9MICO</name>
<evidence type="ECO:0000259" key="1">
    <source>
        <dbReference type="Pfam" id="PF12697"/>
    </source>
</evidence>
<dbReference type="Pfam" id="PF12697">
    <property type="entry name" value="Abhydrolase_6"/>
    <property type="match status" value="1"/>
</dbReference>
<gene>
    <name evidence="2" type="ORF">F1C12_02495</name>
</gene>
<organism evidence="2 3">
    <name type="scientific">Leifsonia shinshuensis</name>
    <dbReference type="NCBI Taxonomy" id="150026"/>
    <lineage>
        <taxon>Bacteria</taxon>
        <taxon>Bacillati</taxon>
        <taxon>Actinomycetota</taxon>
        <taxon>Actinomycetes</taxon>
        <taxon>Micrococcales</taxon>
        <taxon>Microbacteriaceae</taxon>
        <taxon>Leifsonia</taxon>
    </lineage>
</organism>
<dbReference type="InterPro" id="IPR029058">
    <property type="entry name" value="AB_hydrolase_fold"/>
</dbReference>
<dbReference type="Gene3D" id="3.40.50.1820">
    <property type="entry name" value="alpha/beta hydrolase"/>
    <property type="match status" value="1"/>
</dbReference>
<dbReference type="Proteomes" id="UP000515511">
    <property type="component" value="Chromosome"/>
</dbReference>
<dbReference type="RefSeq" id="WP_185277285.1">
    <property type="nucleotide sequence ID" value="NZ_CP043641.1"/>
</dbReference>
<dbReference type="GO" id="GO:0016787">
    <property type="term" value="F:hydrolase activity"/>
    <property type="evidence" value="ECO:0007669"/>
    <property type="project" value="UniProtKB-KW"/>
</dbReference>
<dbReference type="SUPFAM" id="SSF53474">
    <property type="entry name" value="alpha/beta-Hydrolases"/>
    <property type="match status" value="1"/>
</dbReference>
<dbReference type="InterPro" id="IPR000073">
    <property type="entry name" value="AB_hydrolase_1"/>
</dbReference>
<evidence type="ECO:0000313" key="2">
    <source>
        <dbReference type="EMBL" id="QNE34115.1"/>
    </source>
</evidence>
<accession>A0A7G6Y6K0</accession>
<keyword evidence="2" id="KW-0378">Hydrolase</keyword>
<sequence>MANQPVIFIHGLWLHASSWQPWIDLFTAEGYAPVAPLWPGEKDTVADTRANPDDVANFGIDDVTEHFAKIIEAMDVPPVIIGHSFGGLVTEKLIGEGYGNAGVAIDPAQIKGVLPLPFRQLKSSFPVLDNPANIHKPIALTEDQFKFGFANQLTDEEAKELFDRWTVPSTVRPIFQAAGANFSVHSQAAVDTKNEDRGPLLLIAGGEDNTVPEVTTDATLKLYRDSNAVTELITFRDRGHSLVIDHGWRDVATEILVWLGQQGLQD</sequence>
<reference evidence="3" key="1">
    <citation type="submission" date="2019-09" db="EMBL/GenBank/DDBJ databases">
        <title>Antimicrobial potential of Antarctic Bacteria.</title>
        <authorList>
            <person name="Benaud N."/>
            <person name="Edwards R.J."/>
            <person name="Ferrari B.C."/>
        </authorList>
    </citation>
    <scope>NUCLEOTIDE SEQUENCE [LARGE SCALE GENOMIC DNA]</scope>
    <source>
        <strain evidence="3">INR9</strain>
    </source>
</reference>
<proteinExistence type="predicted"/>
<protein>
    <submittedName>
        <fullName evidence="2">Alpha/beta hydrolase</fullName>
    </submittedName>
</protein>
<dbReference type="KEGG" id="lse:F1C12_02495"/>
<evidence type="ECO:0000313" key="3">
    <source>
        <dbReference type="Proteomes" id="UP000515511"/>
    </source>
</evidence>
<dbReference type="AlphaFoldDB" id="A0A7G6Y6K0"/>